<reference evidence="2 3" key="1">
    <citation type="submission" date="2019-03" db="EMBL/GenBank/DDBJ databases">
        <title>Draft genome sequences of novel Actinobacteria.</title>
        <authorList>
            <person name="Sahin N."/>
            <person name="Ay H."/>
            <person name="Saygin H."/>
        </authorList>
    </citation>
    <scope>NUCLEOTIDE SEQUENCE [LARGE SCALE GENOMIC DNA]</scope>
    <source>
        <strain evidence="2 3">7K502</strain>
    </source>
</reference>
<evidence type="ECO:0000259" key="1">
    <source>
        <dbReference type="Pfam" id="PF01636"/>
    </source>
</evidence>
<comment type="caution">
    <text evidence="2">The sequence shown here is derived from an EMBL/GenBank/DDBJ whole genome shotgun (WGS) entry which is preliminary data.</text>
</comment>
<protein>
    <submittedName>
        <fullName evidence="2">Aminoglycoside phosphotransferase</fullName>
    </submittedName>
</protein>
<dbReference type="GO" id="GO:0016740">
    <property type="term" value="F:transferase activity"/>
    <property type="evidence" value="ECO:0007669"/>
    <property type="project" value="UniProtKB-KW"/>
</dbReference>
<evidence type="ECO:0000313" key="2">
    <source>
        <dbReference type="EMBL" id="TDD50819.1"/>
    </source>
</evidence>
<dbReference type="Proteomes" id="UP000294947">
    <property type="component" value="Unassembled WGS sequence"/>
</dbReference>
<keyword evidence="2" id="KW-0808">Transferase</keyword>
<accession>A0A4R4Z1U8</accession>
<proteinExistence type="predicted"/>
<dbReference type="Pfam" id="PF01636">
    <property type="entry name" value="APH"/>
    <property type="match status" value="1"/>
</dbReference>
<dbReference type="SUPFAM" id="SSF56112">
    <property type="entry name" value="Protein kinase-like (PK-like)"/>
    <property type="match status" value="1"/>
</dbReference>
<gene>
    <name evidence="2" type="ORF">E1288_16370</name>
</gene>
<keyword evidence="3" id="KW-1185">Reference proteome</keyword>
<dbReference type="OrthoDB" id="3680308at2"/>
<dbReference type="Gene3D" id="3.90.1200.10">
    <property type="match status" value="1"/>
</dbReference>
<dbReference type="AlphaFoldDB" id="A0A4R4Z1U8"/>
<evidence type="ECO:0000313" key="3">
    <source>
        <dbReference type="Proteomes" id="UP000294947"/>
    </source>
</evidence>
<organism evidence="2 3">
    <name type="scientific">Saccharopolyspora elongata</name>
    <dbReference type="NCBI Taxonomy" id="2530387"/>
    <lineage>
        <taxon>Bacteria</taxon>
        <taxon>Bacillati</taxon>
        <taxon>Actinomycetota</taxon>
        <taxon>Actinomycetes</taxon>
        <taxon>Pseudonocardiales</taxon>
        <taxon>Pseudonocardiaceae</taxon>
        <taxon>Saccharopolyspora</taxon>
    </lineage>
</organism>
<dbReference type="InterPro" id="IPR011009">
    <property type="entry name" value="Kinase-like_dom_sf"/>
</dbReference>
<name>A0A4R4Z1U8_9PSEU</name>
<dbReference type="InterPro" id="IPR002575">
    <property type="entry name" value="Aminoglycoside_PTrfase"/>
</dbReference>
<sequence length="260" mass="28991">MRSNLARAAEHFGVTVAGEPVFGWRLRSASAPANSPDGCHWLRVVSEQIQWAQGDWWTGNTDANTITGIHKPHVVDVVEWEIPEVRRQRAELMTYVPGRPCSGSDALRADVDLPSGWWSELRRSLDVIRVTPTARIRKDEPAIRKAVRDALGVSIELREWETVHGDLHWANLLQPEFGILDWELWGRGPVGTDAASLYCYSLLAPRTAATVWDAFADVLDTPTGTTALLYVAARLQHRVDMGDHPELAAPLRHLVDELAT</sequence>
<dbReference type="EMBL" id="SMKW01000019">
    <property type="protein sequence ID" value="TDD50819.1"/>
    <property type="molecule type" value="Genomic_DNA"/>
</dbReference>
<feature type="domain" description="Aminoglycoside phosphotransferase" evidence="1">
    <location>
        <begin position="111"/>
        <end position="200"/>
    </location>
</feature>